<dbReference type="AlphaFoldDB" id="A0A915ECZ4"/>
<name>A0A915ECZ4_9BILA</name>
<feature type="region of interest" description="Disordered" evidence="1">
    <location>
        <begin position="22"/>
        <end position="59"/>
    </location>
</feature>
<evidence type="ECO:0000313" key="2">
    <source>
        <dbReference type="Proteomes" id="UP000887574"/>
    </source>
</evidence>
<evidence type="ECO:0000313" key="3">
    <source>
        <dbReference type="WBParaSite" id="jg3985"/>
    </source>
</evidence>
<evidence type="ECO:0000256" key="1">
    <source>
        <dbReference type="SAM" id="MobiDB-lite"/>
    </source>
</evidence>
<accession>A0A915ECZ4</accession>
<keyword evidence="2" id="KW-1185">Reference proteome</keyword>
<organism evidence="2 3">
    <name type="scientific">Ditylenchus dipsaci</name>
    <dbReference type="NCBI Taxonomy" id="166011"/>
    <lineage>
        <taxon>Eukaryota</taxon>
        <taxon>Metazoa</taxon>
        <taxon>Ecdysozoa</taxon>
        <taxon>Nematoda</taxon>
        <taxon>Chromadorea</taxon>
        <taxon>Rhabditida</taxon>
        <taxon>Tylenchina</taxon>
        <taxon>Tylenchomorpha</taxon>
        <taxon>Sphaerularioidea</taxon>
        <taxon>Anguinidae</taxon>
        <taxon>Anguininae</taxon>
        <taxon>Ditylenchus</taxon>
    </lineage>
</organism>
<dbReference type="Proteomes" id="UP000887574">
    <property type="component" value="Unplaced"/>
</dbReference>
<dbReference type="WBParaSite" id="jg3985">
    <property type="protein sequence ID" value="jg3985"/>
    <property type="gene ID" value="jg3985"/>
</dbReference>
<proteinExistence type="predicted"/>
<protein>
    <submittedName>
        <fullName evidence="3">Uncharacterized protein</fullName>
    </submittedName>
</protein>
<reference evidence="3" key="1">
    <citation type="submission" date="2022-11" db="UniProtKB">
        <authorList>
            <consortium name="WormBaseParasite"/>
        </authorList>
    </citation>
    <scope>IDENTIFICATION</scope>
</reference>
<feature type="compositionally biased region" description="Basic and acidic residues" evidence="1">
    <location>
        <begin position="31"/>
        <end position="49"/>
    </location>
</feature>
<sequence>MIHQFLKSSAIISPRLSSGVRNAISSRTNATKKEQNPENIMRKSGDRDQNLTGPCVKKEGGDHVYVETKHFHDEVKDVEDGHVHVEVMDVDIKVAKKCKIGMAQQPDYSGKLWEDGSDQSAENVIKIDMDDPTSHQLPKDWDMDMQDPMLKVRVEIESTTKLNTCTMLT</sequence>